<protein>
    <submittedName>
        <fullName evidence="3">Uncharacterized protein LOC111114329</fullName>
    </submittedName>
</protein>
<organism evidence="2 3">
    <name type="scientific">Crassostrea virginica</name>
    <name type="common">Eastern oyster</name>
    <dbReference type="NCBI Taxonomy" id="6565"/>
    <lineage>
        <taxon>Eukaryota</taxon>
        <taxon>Metazoa</taxon>
        <taxon>Spiralia</taxon>
        <taxon>Lophotrochozoa</taxon>
        <taxon>Mollusca</taxon>
        <taxon>Bivalvia</taxon>
        <taxon>Autobranchia</taxon>
        <taxon>Pteriomorphia</taxon>
        <taxon>Ostreida</taxon>
        <taxon>Ostreoidea</taxon>
        <taxon>Ostreidae</taxon>
        <taxon>Crassostrea</taxon>
    </lineage>
</organism>
<keyword evidence="2" id="KW-1185">Reference proteome</keyword>
<reference evidence="3" key="1">
    <citation type="submission" date="2025-08" db="UniProtKB">
        <authorList>
            <consortium name="RefSeq"/>
        </authorList>
    </citation>
    <scope>IDENTIFICATION</scope>
    <source>
        <tissue evidence="3">Whole sample</tissue>
    </source>
</reference>
<gene>
    <name evidence="3" type="primary">LOC111114329</name>
</gene>
<name>A0A8B8BY60_CRAVI</name>
<dbReference type="Proteomes" id="UP000694844">
    <property type="component" value="Chromosome 9"/>
</dbReference>
<dbReference type="OrthoDB" id="6090926at2759"/>
<dbReference type="RefSeq" id="XP_022308328.1">
    <property type="nucleotide sequence ID" value="XM_022452620.1"/>
</dbReference>
<sequence length="155" mass="18360">MMFNKPKSSHKGSPVKIENIPRKRRSEDILGDPRPEKRRNMEGFQDRVLNILVNYMAQTSADLAYRYLFKQADLKSAVHDHDYLSLPFNEYWVDQALKVNDFDIAKIEVETRGQSSNKKWFGERTWRLTASSFGQITHMTDRRNKQKLFFVCREN</sequence>
<feature type="compositionally biased region" description="Basic and acidic residues" evidence="1">
    <location>
        <begin position="19"/>
        <end position="41"/>
    </location>
</feature>
<dbReference type="KEGG" id="cvn:111114329"/>
<accession>A0A8B8BY60</accession>
<evidence type="ECO:0000313" key="2">
    <source>
        <dbReference type="Proteomes" id="UP000694844"/>
    </source>
</evidence>
<dbReference type="AlphaFoldDB" id="A0A8B8BY60"/>
<evidence type="ECO:0000313" key="3">
    <source>
        <dbReference type="RefSeq" id="XP_022308328.1"/>
    </source>
</evidence>
<evidence type="ECO:0000256" key="1">
    <source>
        <dbReference type="SAM" id="MobiDB-lite"/>
    </source>
</evidence>
<feature type="region of interest" description="Disordered" evidence="1">
    <location>
        <begin position="1"/>
        <end position="41"/>
    </location>
</feature>
<dbReference type="GeneID" id="111114329"/>
<proteinExistence type="predicted"/>